<dbReference type="OrthoDB" id="3485059at2759"/>
<proteinExistence type="predicted"/>
<gene>
    <name evidence="2" type="ORF">BD410DRAFT_833282</name>
</gene>
<feature type="signal peptide" evidence="1">
    <location>
        <begin position="1"/>
        <end position="19"/>
    </location>
</feature>
<dbReference type="Proteomes" id="UP000294933">
    <property type="component" value="Unassembled WGS sequence"/>
</dbReference>
<sequence>MRFAASVLTLSLVATSAIGRSFVTRNDEVAIEFSFSVIIGNITNLDNNLNAFSTSSVLSTALVILQGHISYIYELTARLSFQAITSDFHQLDTAVNHATAIVQSSRPPLDEILNLHDFEAVAKAIIPPLGKFSYLKPEFSALPDNTSIALACSDLEKLSADTKNFENALIEICPLEGLLFITSRYFLDPPLACDALAIP</sequence>
<keyword evidence="1" id="KW-0732">Signal</keyword>
<reference evidence="2 3" key="1">
    <citation type="submission" date="2018-06" db="EMBL/GenBank/DDBJ databases">
        <title>A transcriptomic atlas of mushroom development highlights an independent origin of complex multicellularity.</title>
        <authorList>
            <consortium name="DOE Joint Genome Institute"/>
            <person name="Krizsan K."/>
            <person name="Almasi E."/>
            <person name="Merenyi Z."/>
            <person name="Sahu N."/>
            <person name="Viragh M."/>
            <person name="Koszo T."/>
            <person name="Mondo S."/>
            <person name="Kiss B."/>
            <person name="Balint B."/>
            <person name="Kues U."/>
            <person name="Barry K."/>
            <person name="Hegedus J.C."/>
            <person name="Henrissat B."/>
            <person name="Johnson J."/>
            <person name="Lipzen A."/>
            <person name="Ohm R."/>
            <person name="Nagy I."/>
            <person name="Pangilinan J."/>
            <person name="Yan J."/>
            <person name="Xiong Y."/>
            <person name="Grigoriev I.V."/>
            <person name="Hibbett D.S."/>
            <person name="Nagy L.G."/>
        </authorList>
    </citation>
    <scope>NUCLEOTIDE SEQUENCE [LARGE SCALE GENOMIC DNA]</scope>
    <source>
        <strain evidence="2 3">SZMC22713</strain>
    </source>
</reference>
<evidence type="ECO:0000313" key="3">
    <source>
        <dbReference type="Proteomes" id="UP000294933"/>
    </source>
</evidence>
<feature type="chain" id="PRO_5021326986" evidence="1">
    <location>
        <begin position="20"/>
        <end position="199"/>
    </location>
</feature>
<dbReference type="VEuPathDB" id="FungiDB:BD410DRAFT_833282"/>
<accession>A0A4Y7PEF5</accession>
<dbReference type="EMBL" id="ML170519">
    <property type="protein sequence ID" value="TDL13626.1"/>
    <property type="molecule type" value="Genomic_DNA"/>
</dbReference>
<organism evidence="2 3">
    <name type="scientific">Rickenella mellea</name>
    <dbReference type="NCBI Taxonomy" id="50990"/>
    <lineage>
        <taxon>Eukaryota</taxon>
        <taxon>Fungi</taxon>
        <taxon>Dikarya</taxon>
        <taxon>Basidiomycota</taxon>
        <taxon>Agaricomycotina</taxon>
        <taxon>Agaricomycetes</taxon>
        <taxon>Hymenochaetales</taxon>
        <taxon>Rickenellaceae</taxon>
        <taxon>Rickenella</taxon>
    </lineage>
</organism>
<keyword evidence="3" id="KW-1185">Reference proteome</keyword>
<name>A0A4Y7PEF5_9AGAM</name>
<evidence type="ECO:0000313" key="2">
    <source>
        <dbReference type="EMBL" id="TDL13626.1"/>
    </source>
</evidence>
<protein>
    <submittedName>
        <fullName evidence="2">Uncharacterized protein</fullName>
    </submittedName>
</protein>
<evidence type="ECO:0000256" key="1">
    <source>
        <dbReference type="SAM" id="SignalP"/>
    </source>
</evidence>
<dbReference type="AlphaFoldDB" id="A0A4Y7PEF5"/>